<protein>
    <submittedName>
        <fullName evidence="1">Uncharacterized protein</fullName>
    </submittedName>
</protein>
<reference evidence="1 2" key="1">
    <citation type="submission" date="2016-06" db="EMBL/GenBank/DDBJ databases">
        <authorList>
            <person name="Kjaerup R.B."/>
            <person name="Dalgaard T.S."/>
            <person name="Juul-Madsen H.R."/>
        </authorList>
    </citation>
    <scope>NUCLEOTIDE SEQUENCE [LARGE SCALE GENOMIC DNA]</scope>
</reference>
<evidence type="ECO:0000313" key="1">
    <source>
        <dbReference type="EMBL" id="SMQ55490.1"/>
    </source>
</evidence>
<proteinExistence type="predicted"/>
<gene>
    <name evidence="1" type="ORF">ZT3D7_G10645</name>
</gene>
<accession>A0A1X7S7J1</accession>
<dbReference type="Proteomes" id="UP000215127">
    <property type="component" value="Chromosome 11"/>
</dbReference>
<dbReference type="AlphaFoldDB" id="A0A1X7S7J1"/>
<name>A0A1X7S7J1_ZYMT9</name>
<sequence>MADGFGPILHQEGCHDWTDGKTFNSFRFDQYTLVQELELPTDKDCALLIYEKGHCGGRLLWAQDRMNTREKLGQCWSLNYGIKGMSAKLTCRKKDTQADWERELVWKEPLVVTFLTTEVVQVSTATN</sequence>
<keyword evidence="2" id="KW-1185">Reference proteome</keyword>
<organism evidence="1 2">
    <name type="scientific">Zymoseptoria tritici (strain ST99CH_3D7)</name>
    <dbReference type="NCBI Taxonomy" id="1276538"/>
    <lineage>
        <taxon>Eukaryota</taxon>
        <taxon>Fungi</taxon>
        <taxon>Dikarya</taxon>
        <taxon>Ascomycota</taxon>
        <taxon>Pezizomycotina</taxon>
        <taxon>Dothideomycetes</taxon>
        <taxon>Dothideomycetidae</taxon>
        <taxon>Mycosphaerellales</taxon>
        <taxon>Mycosphaerellaceae</taxon>
        <taxon>Zymoseptoria</taxon>
    </lineage>
</organism>
<evidence type="ECO:0000313" key="2">
    <source>
        <dbReference type="Proteomes" id="UP000215127"/>
    </source>
</evidence>
<dbReference type="EMBL" id="LT853702">
    <property type="protein sequence ID" value="SMQ55490.1"/>
    <property type="molecule type" value="Genomic_DNA"/>
</dbReference>